<dbReference type="Proteomes" id="UP001519343">
    <property type="component" value="Unassembled WGS sequence"/>
</dbReference>
<dbReference type="EMBL" id="JAGGKT010000007">
    <property type="protein sequence ID" value="MBP1932705.1"/>
    <property type="molecule type" value="Genomic_DNA"/>
</dbReference>
<keyword evidence="3" id="KW-1185">Reference proteome</keyword>
<name>A0ABS4GR07_9BACL</name>
<organism evidence="2 3">
    <name type="scientific">Ammoniphilus resinae</name>
    <dbReference type="NCBI Taxonomy" id="861532"/>
    <lineage>
        <taxon>Bacteria</taxon>
        <taxon>Bacillati</taxon>
        <taxon>Bacillota</taxon>
        <taxon>Bacilli</taxon>
        <taxon>Bacillales</taxon>
        <taxon>Paenibacillaceae</taxon>
        <taxon>Aneurinibacillus group</taxon>
        <taxon>Ammoniphilus</taxon>
    </lineage>
</organism>
<dbReference type="InterPro" id="IPR018720">
    <property type="entry name" value="DUF2249"/>
</dbReference>
<reference evidence="2 3" key="1">
    <citation type="submission" date="2021-03" db="EMBL/GenBank/DDBJ databases">
        <title>Genomic Encyclopedia of Type Strains, Phase IV (KMG-IV): sequencing the most valuable type-strain genomes for metagenomic binning, comparative biology and taxonomic classification.</title>
        <authorList>
            <person name="Goeker M."/>
        </authorList>
    </citation>
    <scope>NUCLEOTIDE SEQUENCE [LARGE SCALE GENOMIC DNA]</scope>
    <source>
        <strain evidence="2 3">DSM 24738</strain>
    </source>
</reference>
<feature type="domain" description="DUF2249" evidence="1">
    <location>
        <begin position="7"/>
        <end position="75"/>
    </location>
</feature>
<accession>A0ABS4GR07</accession>
<dbReference type="Pfam" id="PF10006">
    <property type="entry name" value="DUF2249"/>
    <property type="match status" value="1"/>
</dbReference>
<evidence type="ECO:0000259" key="1">
    <source>
        <dbReference type="Pfam" id="PF10006"/>
    </source>
</evidence>
<comment type="caution">
    <text evidence="2">The sequence shown here is derived from an EMBL/GenBank/DDBJ whole genome shotgun (WGS) entry which is preliminary data.</text>
</comment>
<dbReference type="RefSeq" id="WP_245203789.1">
    <property type="nucleotide sequence ID" value="NZ_JAGGKT010000007.1"/>
</dbReference>
<evidence type="ECO:0000313" key="2">
    <source>
        <dbReference type="EMBL" id="MBP1932705.1"/>
    </source>
</evidence>
<protein>
    <submittedName>
        <fullName evidence="2">Uncharacterized protein (DUF2249 family)</fullName>
    </submittedName>
</protein>
<evidence type="ECO:0000313" key="3">
    <source>
        <dbReference type="Proteomes" id="UP001519343"/>
    </source>
</evidence>
<proteinExistence type="predicted"/>
<gene>
    <name evidence="2" type="ORF">J2Z37_002713</name>
</gene>
<sequence>MEQNIVELDVRPILLAKQEPFQVIMETVEKLKPTDVFVMHATFNPTPLLNVMKSKGYANSVECKAEDHYVITFTREG</sequence>